<accession>A0A1X7VLE3</accession>
<dbReference type="Gene3D" id="3.30.420.10">
    <property type="entry name" value="Ribonuclease H-like superfamily/Ribonuclease H"/>
    <property type="match status" value="1"/>
</dbReference>
<name>A0A1X7VLE3_AMPQE</name>
<dbReference type="InterPro" id="IPR050951">
    <property type="entry name" value="Retrovirus_Pol_polyprotein"/>
</dbReference>
<dbReference type="PANTHER" id="PTHR37984">
    <property type="entry name" value="PROTEIN CBG26694"/>
    <property type="match status" value="1"/>
</dbReference>
<dbReference type="Pfam" id="PF13683">
    <property type="entry name" value="rve_3"/>
    <property type="match status" value="1"/>
</dbReference>
<dbReference type="InterPro" id="IPR012337">
    <property type="entry name" value="RNaseH-like_sf"/>
</dbReference>
<dbReference type="EnsemblMetazoa" id="Aqu2.1.40243_001">
    <property type="protein sequence ID" value="Aqu2.1.40243_001"/>
    <property type="gene ID" value="Aqu2.1.40243"/>
</dbReference>
<proteinExistence type="predicted"/>
<dbReference type="PANTHER" id="PTHR37984:SF15">
    <property type="entry name" value="INTEGRASE CATALYTIC DOMAIN-CONTAINING PROTEIN"/>
    <property type="match status" value="1"/>
</dbReference>
<reference evidence="2" key="1">
    <citation type="submission" date="2017-05" db="UniProtKB">
        <authorList>
            <consortium name="EnsemblMetazoa"/>
        </authorList>
    </citation>
    <scope>IDENTIFICATION</scope>
</reference>
<dbReference type="PROSITE" id="PS50994">
    <property type="entry name" value="INTEGRASE"/>
    <property type="match status" value="1"/>
</dbReference>
<feature type="domain" description="Integrase catalytic" evidence="1">
    <location>
        <begin position="1"/>
        <end position="98"/>
    </location>
</feature>
<dbReference type="InterPro" id="IPR001584">
    <property type="entry name" value="Integrase_cat-core"/>
</dbReference>
<sequence length="107" mass="12599">MGLPSVIITDQRREFHNQFNSELMSLFDIKHRMTSPYHPQANGLDERYNQALINSLAKYVQQNHDQWDEKLSEVVYAYNTAIQEPTKYSPFEVMLGRKAKLPIDFNH</sequence>
<evidence type="ECO:0000259" key="1">
    <source>
        <dbReference type="PROSITE" id="PS50994"/>
    </source>
</evidence>
<dbReference type="SUPFAM" id="SSF53098">
    <property type="entry name" value="Ribonuclease H-like"/>
    <property type="match status" value="1"/>
</dbReference>
<dbReference type="eggNOG" id="KOG0017">
    <property type="taxonomic scope" value="Eukaryota"/>
</dbReference>
<dbReference type="AlphaFoldDB" id="A0A1X7VLE3"/>
<evidence type="ECO:0000313" key="2">
    <source>
        <dbReference type="EnsemblMetazoa" id="Aqu2.1.40243_001"/>
    </source>
</evidence>
<dbReference type="InParanoid" id="A0A1X7VLE3"/>
<dbReference type="InterPro" id="IPR036397">
    <property type="entry name" value="RNaseH_sf"/>
</dbReference>
<dbReference type="OMA" id="MSNDAYE"/>
<organism evidence="2">
    <name type="scientific">Amphimedon queenslandica</name>
    <name type="common">Sponge</name>
    <dbReference type="NCBI Taxonomy" id="400682"/>
    <lineage>
        <taxon>Eukaryota</taxon>
        <taxon>Metazoa</taxon>
        <taxon>Porifera</taxon>
        <taxon>Demospongiae</taxon>
        <taxon>Heteroscleromorpha</taxon>
        <taxon>Haplosclerida</taxon>
        <taxon>Niphatidae</taxon>
        <taxon>Amphimedon</taxon>
    </lineage>
</organism>
<protein>
    <recommendedName>
        <fullName evidence="1">Integrase catalytic domain-containing protein</fullName>
    </recommendedName>
</protein>
<dbReference type="GO" id="GO:0015074">
    <property type="term" value="P:DNA integration"/>
    <property type="evidence" value="ECO:0007669"/>
    <property type="project" value="InterPro"/>
</dbReference>
<dbReference type="GO" id="GO:0003676">
    <property type="term" value="F:nucleic acid binding"/>
    <property type="evidence" value="ECO:0007669"/>
    <property type="project" value="InterPro"/>
</dbReference>